<feature type="compositionally biased region" description="Polar residues" evidence="1">
    <location>
        <begin position="189"/>
        <end position="203"/>
    </location>
</feature>
<sequence length="390" mass="44809">MLEQMKYPFQVPLYQIHGILISFVDANATPYPHKWQFKCVKMAPNIEKIAKETILLFFLETTEPHLAKFTEDELTKVSRWLSKITRLDLYSMRTHLLLLYHVLKRGQLLPPFDKDPATVTLPRFRAYNSYIDVDDPNLDQVLKSVTRCSAHATRHQYPPLAPAAAARKSRKDVFHIPCRRPTAAPQQPDPNQTYTLRSRSQPRYQGDFDEPTAEGKRSRSVPRADNLEAYADCQEEVLDEEAERNRDCCPPGYNPPTSGWSHSMCLPCKITPQRDEIGATSSFYEDNFHLPDFPVSPIRKTEENRFWPSPENDENLNSCMRRSRIPVLASRYSTRTTAQPQLQPRTSSMRVVNTQCPRSSRVRSGITLVILSPMRQSSSNISLSRRSSVK</sequence>
<dbReference type="Proteomes" id="UP001367676">
    <property type="component" value="Unassembled WGS sequence"/>
</dbReference>
<organism evidence="2 3">
    <name type="scientific">Parthenolecanium corni</name>
    <dbReference type="NCBI Taxonomy" id="536013"/>
    <lineage>
        <taxon>Eukaryota</taxon>
        <taxon>Metazoa</taxon>
        <taxon>Ecdysozoa</taxon>
        <taxon>Arthropoda</taxon>
        <taxon>Hexapoda</taxon>
        <taxon>Insecta</taxon>
        <taxon>Pterygota</taxon>
        <taxon>Neoptera</taxon>
        <taxon>Paraneoptera</taxon>
        <taxon>Hemiptera</taxon>
        <taxon>Sternorrhyncha</taxon>
        <taxon>Coccoidea</taxon>
        <taxon>Coccidae</taxon>
        <taxon>Parthenolecanium</taxon>
    </lineage>
</organism>
<evidence type="ECO:0008006" key="4">
    <source>
        <dbReference type="Google" id="ProtNLM"/>
    </source>
</evidence>
<evidence type="ECO:0000313" key="3">
    <source>
        <dbReference type="Proteomes" id="UP001367676"/>
    </source>
</evidence>
<proteinExistence type="predicted"/>
<evidence type="ECO:0000256" key="1">
    <source>
        <dbReference type="SAM" id="MobiDB-lite"/>
    </source>
</evidence>
<accession>A0AAN9Y286</accession>
<evidence type="ECO:0000313" key="2">
    <source>
        <dbReference type="EMBL" id="KAK7580435.1"/>
    </source>
</evidence>
<feature type="region of interest" description="Disordered" evidence="1">
    <location>
        <begin position="179"/>
        <end position="223"/>
    </location>
</feature>
<dbReference type="EMBL" id="JBBCAQ010000034">
    <property type="protein sequence ID" value="KAK7580435.1"/>
    <property type="molecule type" value="Genomic_DNA"/>
</dbReference>
<reference evidence="2 3" key="1">
    <citation type="submission" date="2024-03" db="EMBL/GenBank/DDBJ databases">
        <title>Adaptation during the transition from Ophiocordyceps entomopathogen to insect associate is accompanied by gene loss and intensified selection.</title>
        <authorList>
            <person name="Ward C.M."/>
            <person name="Onetto C.A."/>
            <person name="Borneman A.R."/>
        </authorList>
    </citation>
    <scope>NUCLEOTIDE SEQUENCE [LARGE SCALE GENOMIC DNA]</scope>
    <source>
        <strain evidence="2">AWRI1</strain>
        <tissue evidence="2">Single Adult Female</tissue>
    </source>
</reference>
<gene>
    <name evidence="2" type="ORF">V9T40_001064</name>
</gene>
<keyword evidence="3" id="KW-1185">Reference proteome</keyword>
<comment type="caution">
    <text evidence="2">The sequence shown here is derived from an EMBL/GenBank/DDBJ whole genome shotgun (WGS) entry which is preliminary data.</text>
</comment>
<dbReference type="AlphaFoldDB" id="A0AAN9Y286"/>
<name>A0AAN9Y286_9HEMI</name>
<protein>
    <recommendedName>
        <fullName evidence="4">DUF4485 domain-containing protein</fullName>
    </recommendedName>
</protein>